<proteinExistence type="predicted"/>
<keyword evidence="1" id="KW-1133">Transmembrane helix</keyword>
<dbReference type="RefSeq" id="WP_059745810.1">
    <property type="nucleotide sequence ID" value="NZ_LRDC01000018.1"/>
</dbReference>
<evidence type="ECO:0000313" key="3">
    <source>
        <dbReference type="Proteomes" id="UP000055702"/>
    </source>
</evidence>
<protein>
    <recommendedName>
        <fullName evidence="4">DNA gyrase subunit B</fullName>
    </recommendedName>
</protein>
<name>A0A125BEI4_SHEFR</name>
<evidence type="ECO:0000313" key="2">
    <source>
        <dbReference type="EMBL" id="KVX01925.1"/>
    </source>
</evidence>
<organism evidence="2">
    <name type="scientific">Shewanella frigidimarina</name>
    <dbReference type="NCBI Taxonomy" id="56812"/>
    <lineage>
        <taxon>Bacteria</taxon>
        <taxon>Pseudomonadati</taxon>
        <taxon>Pseudomonadota</taxon>
        <taxon>Gammaproteobacteria</taxon>
        <taxon>Alteromonadales</taxon>
        <taxon>Shewanellaceae</taxon>
        <taxon>Shewanella</taxon>
    </lineage>
</organism>
<feature type="transmembrane region" description="Helical" evidence="1">
    <location>
        <begin position="7"/>
        <end position="24"/>
    </location>
</feature>
<sequence>MRLILQIMTTLVIIAYPIAVYFGLQYLPPGTIALLLCLLLLLRFMVTKQQVKSMTLPILVGIGLTAASFITQRNDWLLFYPVVINLSMLGLFSYSLINGPSMIERLARLKEPDLPDSAIPYLQTVTKLWCGLFIVNGAVATYTAIATSIEIWTLYNGLIAYLLMGLLLSGEWIYRRFWLKKHE</sequence>
<feature type="transmembrane region" description="Helical" evidence="1">
    <location>
        <begin position="53"/>
        <end position="71"/>
    </location>
</feature>
<keyword evidence="1" id="KW-0472">Membrane</keyword>
<feature type="transmembrane region" description="Helical" evidence="1">
    <location>
        <begin position="151"/>
        <end position="174"/>
    </location>
</feature>
<reference evidence="2 3" key="1">
    <citation type="submission" date="2016-01" db="EMBL/GenBank/DDBJ databases">
        <title>Draft genome of the antarctic isolate Shewanella frigidimarina Ag06-30.</title>
        <authorList>
            <person name="Parmeciano Di Noto G."/>
            <person name="Vazquez S."/>
            <person name="Mac Cormack W."/>
            <person name="Iriarte A."/>
            <person name="Quiroga C."/>
        </authorList>
    </citation>
    <scope>NUCLEOTIDE SEQUENCE [LARGE SCALE GENOMIC DNA]</scope>
    <source>
        <strain evidence="2 3">Ag06-30</strain>
    </source>
</reference>
<keyword evidence="1" id="KW-0812">Transmembrane</keyword>
<evidence type="ECO:0008006" key="4">
    <source>
        <dbReference type="Google" id="ProtNLM"/>
    </source>
</evidence>
<feature type="transmembrane region" description="Helical" evidence="1">
    <location>
        <begin position="118"/>
        <end position="145"/>
    </location>
</feature>
<gene>
    <name evidence="2" type="ORF">AWJ07_04950</name>
</gene>
<dbReference type="EMBL" id="LRDC01000018">
    <property type="protein sequence ID" value="KVX01925.1"/>
    <property type="molecule type" value="Genomic_DNA"/>
</dbReference>
<comment type="caution">
    <text evidence="2">The sequence shown here is derived from an EMBL/GenBank/DDBJ whole genome shotgun (WGS) entry which is preliminary data.</text>
</comment>
<dbReference type="Proteomes" id="UP000055702">
    <property type="component" value="Unassembled WGS sequence"/>
</dbReference>
<accession>A0A125BEI4</accession>
<feature type="transmembrane region" description="Helical" evidence="1">
    <location>
        <begin position="30"/>
        <end position="46"/>
    </location>
</feature>
<dbReference type="AlphaFoldDB" id="A0A125BEI4"/>
<feature type="transmembrane region" description="Helical" evidence="1">
    <location>
        <begin position="77"/>
        <end position="97"/>
    </location>
</feature>
<evidence type="ECO:0000256" key="1">
    <source>
        <dbReference type="SAM" id="Phobius"/>
    </source>
</evidence>